<dbReference type="InterPro" id="IPR036291">
    <property type="entry name" value="NAD(P)-bd_dom_sf"/>
</dbReference>
<reference evidence="4" key="1">
    <citation type="journal article" date="2023" name="Mol. Phylogenet. Evol.">
        <title>Genome-scale phylogeny and comparative genomics of the fungal order Sordariales.</title>
        <authorList>
            <person name="Hensen N."/>
            <person name="Bonometti L."/>
            <person name="Westerberg I."/>
            <person name="Brannstrom I.O."/>
            <person name="Guillou S."/>
            <person name="Cros-Aarteil S."/>
            <person name="Calhoun S."/>
            <person name="Haridas S."/>
            <person name="Kuo A."/>
            <person name="Mondo S."/>
            <person name="Pangilinan J."/>
            <person name="Riley R."/>
            <person name="LaButti K."/>
            <person name="Andreopoulos B."/>
            <person name="Lipzen A."/>
            <person name="Chen C."/>
            <person name="Yan M."/>
            <person name="Daum C."/>
            <person name="Ng V."/>
            <person name="Clum A."/>
            <person name="Steindorff A."/>
            <person name="Ohm R.A."/>
            <person name="Martin F."/>
            <person name="Silar P."/>
            <person name="Natvig D.O."/>
            <person name="Lalanne C."/>
            <person name="Gautier V."/>
            <person name="Ament-Velasquez S.L."/>
            <person name="Kruys A."/>
            <person name="Hutchinson M.I."/>
            <person name="Powell A.J."/>
            <person name="Barry K."/>
            <person name="Miller A.N."/>
            <person name="Grigoriev I.V."/>
            <person name="Debuchy R."/>
            <person name="Gladieux P."/>
            <person name="Hiltunen Thoren M."/>
            <person name="Johannesson H."/>
        </authorList>
    </citation>
    <scope>NUCLEOTIDE SEQUENCE</scope>
    <source>
        <strain evidence="4">PSN293</strain>
    </source>
</reference>
<dbReference type="Proteomes" id="UP001301769">
    <property type="component" value="Unassembled WGS sequence"/>
</dbReference>
<protein>
    <recommendedName>
        <fullName evidence="3">NmrA-like domain-containing protein</fullName>
    </recommendedName>
</protein>
<dbReference type="InterPro" id="IPR051609">
    <property type="entry name" value="NmrA/Isoflavone_reductase-like"/>
</dbReference>
<keyword evidence="5" id="KW-1185">Reference proteome</keyword>
<evidence type="ECO:0000256" key="1">
    <source>
        <dbReference type="ARBA" id="ARBA00022857"/>
    </source>
</evidence>
<gene>
    <name evidence="4" type="ORF">QBC37DRAFT_416026</name>
</gene>
<dbReference type="Gene3D" id="3.40.50.720">
    <property type="entry name" value="NAD(P)-binding Rossmann-like Domain"/>
    <property type="match status" value="1"/>
</dbReference>
<dbReference type="EMBL" id="MU858064">
    <property type="protein sequence ID" value="KAK4216920.1"/>
    <property type="molecule type" value="Genomic_DNA"/>
</dbReference>
<dbReference type="Pfam" id="PF05368">
    <property type="entry name" value="NmrA"/>
    <property type="match status" value="1"/>
</dbReference>
<reference evidence="4" key="2">
    <citation type="submission" date="2023-05" db="EMBL/GenBank/DDBJ databases">
        <authorList>
            <consortium name="Lawrence Berkeley National Laboratory"/>
            <person name="Steindorff A."/>
            <person name="Hensen N."/>
            <person name="Bonometti L."/>
            <person name="Westerberg I."/>
            <person name="Brannstrom I.O."/>
            <person name="Guillou S."/>
            <person name="Cros-Aarteil S."/>
            <person name="Calhoun S."/>
            <person name="Haridas S."/>
            <person name="Kuo A."/>
            <person name="Mondo S."/>
            <person name="Pangilinan J."/>
            <person name="Riley R."/>
            <person name="Labutti K."/>
            <person name="Andreopoulos B."/>
            <person name="Lipzen A."/>
            <person name="Chen C."/>
            <person name="Yanf M."/>
            <person name="Daum C."/>
            <person name="Ng V."/>
            <person name="Clum A."/>
            <person name="Ohm R."/>
            <person name="Martin F."/>
            <person name="Silar P."/>
            <person name="Natvig D."/>
            <person name="Lalanne C."/>
            <person name="Gautier V."/>
            <person name="Ament-Velasquez S.L."/>
            <person name="Kruys A."/>
            <person name="Hutchinson M.I."/>
            <person name="Powell A.J."/>
            <person name="Barry K."/>
            <person name="Miller A.N."/>
            <person name="Grigoriev I.V."/>
            <person name="Debuchy R."/>
            <person name="Gladieux P."/>
            <person name="Thoren M.H."/>
            <person name="Johannesson H."/>
        </authorList>
    </citation>
    <scope>NUCLEOTIDE SEQUENCE</scope>
    <source>
        <strain evidence="4">PSN293</strain>
    </source>
</reference>
<name>A0AAN6YFX8_9PEZI</name>
<dbReference type="PANTHER" id="PTHR47706">
    <property type="entry name" value="NMRA-LIKE FAMILY PROTEIN"/>
    <property type="match status" value="1"/>
</dbReference>
<comment type="caution">
    <text evidence="4">The sequence shown here is derived from an EMBL/GenBank/DDBJ whole genome shotgun (WGS) entry which is preliminary data.</text>
</comment>
<proteinExistence type="predicted"/>
<dbReference type="SUPFAM" id="SSF51735">
    <property type="entry name" value="NAD(P)-binding Rossmann-fold domains"/>
    <property type="match status" value="1"/>
</dbReference>
<evidence type="ECO:0000313" key="5">
    <source>
        <dbReference type="Proteomes" id="UP001301769"/>
    </source>
</evidence>
<dbReference type="PANTHER" id="PTHR47706:SF11">
    <property type="entry name" value="ISOFLAVONE REDUCTASE FAMILY PROTEIN (AFU_ORTHOLOGUE AFUA_1G12510)"/>
    <property type="match status" value="1"/>
</dbReference>
<evidence type="ECO:0000313" key="4">
    <source>
        <dbReference type="EMBL" id="KAK4216920.1"/>
    </source>
</evidence>
<dbReference type="CDD" id="cd05259">
    <property type="entry name" value="PCBER_SDR_a"/>
    <property type="match status" value="1"/>
</dbReference>
<dbReference type="InterPro" id="IPR045312">
    <property type="entry name" value="PCBER-like"/>
</dbReference>
<feature type="domain" description="NmrA-like" evidence="3">
    <location>
        <begin position="6"/>
        <end position="254"/>
    </location>
</feature>
<sequence>MSSFSAKKILIFGGTGTIGKYITTSLLRAKPAFDQVILFTSPNGAATKKDLLSKWEKDGLSIIVGNLESEADVRAAYQGVDTVISAVGRGGLQHQVDLVRWAEESDSVQWFLPSEFGTDIEHNDKSPNEKTHQLKLKTRKYIKEHIKRLNITYVVTGPYFDMWVHTVPGLELAGGFNPETKEAYLLGDGEGKVGFCTMWDVGKFVVAALQHPQQSFGKALKVQSFIVSPKEVLAEYKKQTGAKWTVKTTPLTEVAPLEADLWEKGNPKATSVTLRRIWAEGGTLYEKNDNELLGLGEPGDLDSLEVGVKRGLENAWLKTDTF</sequence>
<dbReference type="InterPro" id="IPR008030">
    <property type="entry name" value="NmrA-like"/>
</dbReference>
<dbReference type="GO" id="GO:0016491">
    <property type="term" value="F:oxidoreductase activity"/>
    <property type="evidence" value="ECO:0007669"/>
    <property type="project" value="UniProtKB-KW"/>
</dbReference>
<dbReference type="Gene3D" id="3.90.25.10">
    <property type="entry name" value="UDP-galactose 4-epimerase, domain 1"/>
    <property type="match status" value="1"/>
</dbReference>
<evidence type="ECO:0000259" key="3">
    <source>
        <dbReference type="Pfam" id="PF05368"/>
    </source>
</evidence>
<keyword evidence="1" id="KW-0521">NADP</keyword>
<dbReference type="AlphaFoldDB" id="A0AAN6YFX8"/>
<keyword evidence="2" id="KW-0560">Oxidoreductase</keyword>
<organism evidence="4 5">
    <name type="scientific">Rhypophila decipiens</name>
    <dbReference type="NCBI Taxonomy" id="261697"/>
    <lineage>
        <taxon>Eukaryota</taxon>
        <taxon>Fungi</taxon>
        <taxon>Dikarya</taxon>
        <taxon>Ascomycota</taxon>
        <taxon>Pezizomycotina</taxon>
        <taxon>Sordariomycetes</taxon>
        <taxon>Sordariomycetidae</taxon>
        <taxon>Sordariales</taxon>
        <taxon>Naviculisporaceae</taxon>
        <taxon>Rhypophila</taxon>
    </lineage>
</organism>
<accession>A0AAN6YFX8</accession>
<evidence type="ECO:0000256" key="2">
    <source>
        <dbReference type="ARBA" id="ARBA00023002"/>
    </source>
</evidence>